<dbReference type="InterPro" id="IPR012132">
    <property type="entry name" value="GMC_OxRdtase"/>
</dbReference>
<dbReference type="PROSITE" id="PS00624">
    <property type="entry name" value="GMC_OXRED_2"/>
    <property type="match status" value="1"/>
</dbReference>
<keyword evidence="4" id="KW-0274">FAD</keyword>
<dbReference type="PANTHER" id="PTHR11552">
    <property type="entry name" value="GLUCOSE-METHANOL-CHOLINE GMC OXIDOREDUCTASE"/>
    <property type="match status" value="1"/>
</dbReference>
<name>A0ABQ4IJK8_9ACTN</name>
<evidence type="ECO:0000256" key="4">
    <source>
        <dbReference type="ARBA" id="ARBA00022827"/>
    </source>
</evidence>
<dbReference type="PANTHER" id="PTHR11552:SF147">
    <property type="entry name" value="CHOLINE DEHYDROGENASE, MITOCHONDRIAL"/>
    <property type="match status" value="1"/>
</dbReference>
<evidence type="ECO:0000313" key="6">
    <source>
        <dbReference type="EMBL" id="GIJ18087.1"/>
    </source>
</evidence>
<dbReference type="SUPFAM" id="SSF51905">
    <property type="entry name" value="FAD/NAD(P)-binding domain"/>
    <property type="match status" value="1"/>
</dbReference>
<reference evidence="6 7" key="1">
    <citation type="submission" date="2021-01" db="EMBL/GenBank/DDBJ databases">
        <title>Whole genome shotgun sequence of Verrucosispora gifhornensis NBRC 16317.</title>
        <authorList>
            <person name="Komaki H."/>
            <person name="Tamura T."/>
        </authorList>
    </citation>
    <scope>NUCLEOTIDE SEQUENCE [LARGE SCALE GENOMIC DNA]</scope>
    <source>
        <strain evidence="6 7">NBRC 16317</strain>
    </source>
</reference>
<feature type="domain" description="Glucose-methanol-choline oxidoreductase N-terminal" evidence="5">
    <location>
        <begin position="162"/>
        <end position="176"/>
    </location>
</feature>
<proteinExistence type="inferred from homology"/>
<accession>A0ABQ4IJK8</accession>
<evidence type="ECO:0000313" key="7">
    <source>
        <dbReference type="Proteomes" id="UP000647860"/>
    </source>
</evidence>
<evidence type="ECO:0000259" key="5">
    <source>
        <dbReference type="PROSITE" id="PS00624"/>
    </source>
</evidence>
<protein>
    <submittedName>
        <fullName evidence="6">Choline dehydrogenase</fullName>
    </submittedName>
</protein>
<organism evidence="6 7">
    <name type="scientific">Micromonospora gifhornensis</name>
    <dbReference type="NCBI Taxonomy" id="84594"/>
    <lineage>
        <taxon>Bacteria</taxon>
        <taxon>Bacillati</taxon>
        <taxon>Actinomycetota</taxon>
        <taxon>Actinomycetes</taxon>
        <taxon>Micromonosporales</taxon>
        <taxon>Micromonosporaceae</taxon>
        <taxon>Micromonospora</taxon>
    </lineage>
</organism>
<dbReference type="EMBL" id="BOPA01000036">
    <property type="protein sequence ID" value="GIJ18087.1"/>
    <property type="molecule type" value="Genomic_DNA"/>
</dbReference>
<sequence>MVFLRGHAADFNAWTEMGCTGWDYASVLPYFRWMETIEGADPFFRGDGGPMRPAVPTDPNPLSEALVDAAVAAGFARTGDFNGAFAEGVGWHELAVVDGRRQSAADAYLHPIIARRPNLTVLTGARAHRLILKQGRCVGVAFTRDGHTTSAYADYEVVVSAGAVDSPRLLMLSGIGDASELEHLGLPVVQDVPGVGRNLHDHPVVSVVYEATKPIPSGWYNQAEASMLWRSDPRMPGPDMRLVFLHVPSHRPTLHALANSFTFAVSTVPQARGTVRLVSDDPSAPPMIDPNYLAVEADVRRLVDGIEVARTVAAAEPFAVWRGGEVLPGADVRHPAARREYLRWGVGPAHHPVGTCAMGTGPDAVVAPDLRVHGLDGLRVADASVMPRIVSVGPNPATMMIGEKAADLIRTTYF</sequence>
<dbReference type="InterPro" id="IPR000172">
    <property type="entry name" value="GMC_OxRdtase_N"/>
</dbReference>
<evidence type="ECO:0000256" key="3">
    <source>
        <dbReference type="ARBA" id="ARBA00022630"/>
    </source>
</evidence>
<dbReference type="SUPFAM" id="SSF54373">
    <property type="entry name" value="FAD-linked reductases, C-terminal domain"/>
    <property type="match status" value="1"/>
</dbReference>
<gene>
    <name evidence="6" type="ORF">Vgi01_47710</name>
</gene>
<dbReference type="Proteomes" id="UP000647860">
    <property type="component" value="Unassembled WGS sequence"/>
</dbReference>
<dbReference type="InterPro" id="IPR036188">
    <property type="entry name" value="FAD/NAD-bd_sf"/>
</dbReference>
<keyword evidence="7" id="KW-1185">Reference proteome</keyword>
<dbReference type="Pfam" id="PF05199">
    <property type="entry name" value="GMC_oxred_C"/>
    <property type="match status" value="1"/>
</dbReference>
<evidence type="ECO:0000256" key="1">
    <source>
        <dbReference type="ARBA" id="ARBA00001974"/>
    </source>
</evidence>
<dbReference type="InterPro" id="IPR007867">
    <property type="entry name" value="GMC_OxRtase_C"/>
</dbReference>
<evidence type="ECO:0000256" key="2">
    <source>
        <dbReference type="ARBA" id="ARBA00010790"/>
    </source>
</evidence>
<dbReference type="Pfam" id="PF00732">
    <property type="entry name" value="GMC_oxred_N"/>
    <property type="match status" value="1"/>
</dbReference>
<dbReference type="Gene3D" id="3.50.50.60">
    <property type="entry name" value="FAD/NAD(P)-binding domain"/>
    <property type="match status" value="1"/>
</dbReference>
<dbReference type="Gene3D" id="3.30.410.40">
    <property type="match status" value="1"/>
</dbReference>
<keyword evidence="3" id="KW-0285">Flavoprotein</keyword>
<comment type="cofactor">
    <cofactor evidence="1">
        <name>FAD</name>
        <dbReference type="ChEBI" id="CHEBI:57692"/>
    </cofactor>
</comment>
<comment type="similarity">
    <text evidence="2">Belongs to the GMC oxidoreductase family.</text>
</comment>
<comment type="caution">
    <text evidence="6">The sequence shown here is derived from an EMBL/GenBank/DDBJ whole genome shotgun (WGS) entry which is preliminary data.</text>
</comment>